<gene>
    <name evidence="2" type="ORF">B0I71DRAFT_127476</name>
</gene>
<keyword evidence="1" id="KW-0812">Transmembrane</keyword>
<reference evidence="2 3" key="1">
    <citation type="submission" date="2018-07" db="EMBL/GenBank/DDBJ databases">
        <title>Draft Genome Assemblies for Five Robust Yarrowia lipolytica Strains Exhibiting High Lipid Production and Pentose Sugar Utilization and Sugar Alcohol Secretion from Undetoxified Lignocellulosic Biomass Hydrolysates.</title>
        <authorList>
            <consortium name="DOE Joint Genome Institute"/>
            <person name="Walker C."/>
            <person name="Ryu S."/>
            <person name="Na H."/>
            <person name="Zane M."/>
            <person name="LaButti K."/>
            <person name="Lipzen A."/>
            <person name="Haridas S."/>
            <person name="Barry K."/>
            <person name="Grigoriev I.V."/>
            <person name="Quarterman J."/>
            <person name="Slininger P."/>
            <person name="Dien B."/>
            <person name="Trinh C.T."/>
        </authorList>
    </citation>
    <scope>NUCLEOTIDE SEQUENCE [LARGE SCALE GENOMIC DNA]</scope>
    <source>
        <strain evidence="2 3">YB392</strain>
    </source>
</reference>
<accession>A0A371CDM5</accession>
<proteinExistence type="predicted"/>
<keyword evidence="1" id="KW-1133">Transmembrane helix</keyword>
<feature type="transmembrane region" description="Helical" evidence="1">
    <location>
        <begin position="86"/>
        <end position="107"/>
    </location>
</feature>
<sequence length="144" mass="16662">MNRNTRDGETYEGYTYDTPEELQPMTYADVETQRFMVMDVLLSWKANLLRALTISITTSLLVSLSVENFHDSVPDRERTPYWPLVFLLSILFTWFGASTSQLCYGYYRQRPTPLLAVLLVFAQLVLWLICLFPAFILGNEFSLA</sequence>
<protein>
    <submittedName>
        <fullName evidence="2">Uncharacterized protein</fullName>
    </submittedName>
</protein>
<evidence type="ECO:0000313" key="2">
    <source>
        <dbReference type="EMBL" id="RDW28374.1"/>
    </source>
</evidence>
<evidence type="ECO:0000313" key="3">
    <source>
        <dbReference type="Proteomes" id="UP000256601"/>
    </source>
</evidence>
<dbReference type="Proteomes" id="UP000256601">
    <property type="component" value="Unassembled WGS sequence"/>
</dbReference>
<feature type="transmembrane region" description="Helical" evidence="1">
    <location>
        <begin position="48"/>
        <end position="66"/>
    </location>
</feature>
<organism evidence="2 3">
    <name type="scientific">Yarrowia lipolytica</name>
    <name type="common">Candida lipolytica</name>
    <dbReference type="NCBI Taxonomy" id="4952"/>
    <lineage>
        <taxon>Eukaryota</taxon>
        <taxon>Fungi</taxon>
        <taxon>Dikarya</taxon>
        <taxon>Ascomycota</taxon>
        <taxon>Saccharomycotina</taxon>
        <taxon>Dipodascomycetes</taxon>
        <taxon>Dipodascales</taxon>
        <taxon>Dipodascales incertae sedis</taxon>
        <taxon>Yarrowia</taxon>
    </lineage>
</organism>
<feature type="transmembrane region" description="Helical" evidence="1">
    <location>
        <begin position="114"/>
        <end position="136"/>
    </location>
</feature>
<evidence type="ECO:0000256" key="1">
    <source>
        <dbReference type="SAM" id="Phobius"/>
    </source>
</evidence>
<dbReference type="AlphaFoldDB" id="A0A371CDM5"/>
<keyword evidence="1" id="KW-0472">Membrane</keyword>
<dbReference type="EMBL" id="KZ858953">
    <property type="protein sequence ID" value="RDW28374.1"/>
    <property type="molecule type" value="Genomic_DNA"/>
</dbReference>
<name>A0A371CDM5_YARLL</name>